<sequence length="314" mass="35573">MKNGLYLNDSIARSKFKDLLGNANHLIITTLVGLHAVEANLVEEAPPELRAAWCPKDFKVSARRARRMALDTALIRATDAVDVYIRYARRAPSIIQNVGLRNDIDGAGRSIFRKVLAVQKVYGSHDPLLFAMVLVMVAWRNRGAHSEADVDIDDSVRQIIEENSGRLRADFRGLDAKEFLAGFEDGDPRFKEVASLIHASQMLVELLEDALFRDLNSEQFLKDLIWYVPRELTGVDAERLRKKSIQSVWGRDQSDRYTAVLARLRQNGLSTNKKMASEKRKKMRSPVEFNEDLITRLCSMSPSQVYAWAKPTEA</sequence>
<dbReference type="RefSeq" id="WP_302075118.1">
    <property type="nucleotide sequence ID" value="NZ_JAUKWQ010000001.1"/>
</dbReference>
<dbReference type="Proteomes" id="UP001169006">
    <property type="component" value="Unassembled WGS sequence"/>
</dbReference>
<keyword evidence="2" id="KW-1185">Reference proteome</keyword>
<reference evidence="1" key="2">
    <citation type="submission" date="2023-07" db="EMBL/GenBank/DDBJ databases">
        <authorList>
            <person name="Sun H."/>
        </authorList>
    </citation>
    <scope>NUCLEOTIDE SEQUENCE</scope>
    <source>
        <strain evidence="1">05753</strain>
    </source>
</reference>
<gene>
    <name evidence="1" type="ORF">Q2T52_02630</name>
</gene>
<reference evidence="1" key="1">
    <citation type="journal article" date="2015" name="Int. J. Syst. Evol. Microbiol.">
        <title>Rhizobium oryzicola sp. nov., potential plant-growth-promoting endophytic bacteria isolated from rice roots.</title>
        <authorList>
            <person name="Zhang X.X."/>
            <person name="Gao J.S."/>
            <person name="Cao Y.H."/>
            <person name="Sheirdil R.A."/>
            <person name="Wang X.C."/>
            <person name="Zhang L."/>
        </authorList>
    </citation>
    <scope>NUCLEOTIDE SEQUENCE</scope>
    <source>
        <strain evidence="1">05753</strain>
    </source>
</reference>
<evidence type="ECO:0000313" key="1">
    <source>
        <dbReference type="EMBL" id="MDO1580979.1"/>
    </source>
</evidence>
<evidence type="ECO:0000313" key="2">
    <source>
        <dbReference type="Proteomes" id="UP001169006"/>
    </source>
</evidence>
<comment type="caution">
    <text evidence="1">The sequence shown here is derived from an EMBL/GenBank/DDBJ whole genome shotgun (WGS) entry which is preliminary data.</text>
</comment>
<proteinExistence type="predicted"/>
<dbReference type="EMBL" id="JAUKWQ010000001">
    <property type="protein sequence ID" value="MDO1580979.1"/>
    <property type="molecule type" value="Genomic_DNA"/>
</dbReference>
<name>A0ABT8SRB5_9HYPH</name>
<organism evidence="1 2">
    <name type="scientific">Rhizobium oryzicola</name>
    <dbReference type="NCBI Taxonomy" id="1232668"/>
    <lineage>
        <taxon>Bacteria</taxon>
        <taxon>Pseudomonadati</taxon>
        <taxon>Pseudomonadota</taxon>
        <taxon>Alphaproteobacteria</taxon>
        <taxon>Hyphomicrobiales</taxon>
        <taxon>Rhizobiaceae</taxon>
        <taxon>Rhizobium/Agrobacterium group</taxon>
        <taxon>Rhizobium</taxon>
    </lineage>
</organism>
<protein>
    <submittedName>
        <fullName evidence="1">Uncharacterized protein</fullName>
    </submittedName>
</protein>
<accession>A0ABT8SRB5</accession>